<sequence length="123" mass="13058">MVEFDLRAVQWPASPLDSAALFHRDLAPQVRDLFARQGMWADIAVDDGEELAAVVIFPDADHTHSQWRIAAIQDLAREAAPGRVNAIAGGDDAAVAQAVDYLTGAPGVTGQILQVDAIAAQVD</sequence>
<gene>
    <name evidence="2" type="ORF">GRI32_04175</name>
</gene>
<dbReference type="OrthoDB" id="7409402at2"/>
<evidence type="ECO:0000313" key="3">
    <source>
        <dbReference type="Proteomes" id="UP000435243"/>
    </source>
</evidence>
<evidence type="ECO:0000259" key="1">
    <source>
        <dbReference type="Pfam" id="PF21777"/>
    </source>
</evidence>
<protein>
    <recommendedName>
        <fullName evidence="1">Short chain dehydrogenase-like proteobacteria domain-containing protein</fullName>
    </recommendedName>
</protein>
<reference evidence="2 3" key="1">
    <citation type="submission" date="2019-12" db="EMBL/GenBank/DDBJ databases">
        <title>Genomic-based taxomic classification of the family Erythrobacteraceae.</title>
        <authorList>
            <person name="Xu L."/>
        </authorList>
    </citation>
    <scope>NUCLEOTIDE SEQUENCE [LARGE SCALE GENOMIC DNA]</scope>
    <source>
        <strain evidence="2 3">JCM 16339</strain>
    </source>
</reference>
<feature type="domain" description="Short chain dehydrogenase-like proteobacteria" evidence="1">
    <location>
        <begin position="7"/>
        <end position="115"/>
    </location>
</feature>
<keyword evidence="3" id="KW-1185">Reference proteome</keyword>
<dbReference type="Proteomes" id="UP000435243">
    <property type="component" value="Unassembled WGS sequence"/>
</dbReference>
<dbReference type="EMBL" id="WTYY01000002">
    <property type="protein sequence ID" value="MXO87933.1"/>
    <property type="molecule type" value="Genomic_DNA"/>
</dbReference>
<proteinExistence type="predicted"/>
<comment type="caution">
    <text evidence="2">The sequence shown here is derived from an EMBL/GenBank/DDBJ whole genome shotgun (WGS) entry which is preliminary data.</text>
</comment>
<dbReference type="InterPro" id="IPR048623">
    <property type="entry name" value="SDR-like_proteobact"/>
</dbReference>
<dbReference type="RefSeq" id="WP_160589875.1">
    <property type="nucleotide sequence ID" value="NZ_BAAAFP010000002.1"/>
</dbReference>
<accession>A0A844ZKA2</accession>
<evidence type="ECO:0000313" key="2">
    <source>
        <dbReference type="EMBL" id="MXO87933.1"/>
    </source>
</evidence>
<organism evidence="2 3">
    <name type="scientific">Alteraurantiacibacter aestuarii</name>
    <dbReference type="NCBI Taxonomy" id="650004"/>
    <lineage>
        <taxon>Bacteria</taxon>
        <taxon>Pseudomonadati</taxon>
        <taxon>Pseudomonadota</taxon>
        <taxon>Alphaproteobacteria</taxon>
        <taxon>Sphingomonadales</taxon>
        <taxon>Erythrobacteraceae</taxon>
        <taxon>Alteraurantiacibacter</taxon>
    </lineage>
</organism>
<dbReference type="AlphaFoldDB" id="A0A844ZKA2"/>
<dbReference type="Pfam" id="PF21777">
    <property type="entry name" value="SDR-like"/>
    <property type="match status" value="1"/>
</dbReference>
<name>A0A844ZKA2_9SPHN</name>